<evidence type="ECO:0000313" key="3">
    <source>
        <dbReference type="Proteomes" id="UP000830326"/>
    </source>
</evidence>
<evidence type="ECO:0000256" key="1">
    <source>
        <dbReference type="SAM" id="MobiDB-lite"/>
    </source>
</evidence>
<dbReference type="EMBL" id="CP095075">
    <property type="protein sequence ID" value="UOR12873.1"/>
    <property type="molecule type" value="Genomic_DNA"/>
</dbReference>
<evidence type="ECO:0008006" key="4">
    <source>
        <dbReference type="Google" id="ProtNLM"/>
    </source>
</evidence>
<gene>
    <name evidence="2" type="ORF">MUO15_05015</name>
</gene>
<proteinExistence type="predicted"/>
<dbReference type="RefSeq" id="WP_245033999.1">
    <property type="nucleotide sequence ID" value="NZ_CP095075.1"/>
</dbReference>
<reference evidence="2" key="1">
    <citation type="submission" date="2022-04" db="EMBL/GenBank/DDBJ databases">
        <title>Halobacillus sp. isolated from saltern.</title>
        <authorList>
            <person name="Won M."/>
            <person name="Lee C.-M."/>
            <person name="Woen H.-Y."/>
            <person name="Kwon S.-W."/>
        </authorList>
    </citation>
    <scope>NUCLEOTIDE SEQUENCE</scope>
    <source>
        <strain evidence="2">SSHM10-5</strain>
    </source>
</reference>
<name>A0ABY4HF00_9BACI</name>
<evidence type="ECO:0000313" key="2">
    <source>
        <dbReference type="EMBL" id="UOR12873.1"/>
    </source>
</evidence>
<keyword evidence="3" id="KW-1185">Reference proteome</keyword>
<dbReference type="Proteomes" id="UP000830326">
    <property type="component" value="Chromosome"/>
</dbReference>
<organism evidence="2 3">
    <name type="scientific">Halobacillus amylolyticus</name>
    <dbReference type="NCBI Taxonomy" id="2932259"/>
    <lineage>
        <taxon>Bacteria</taxon>
        <taxon>Bacillati</taxon>
        <taxon>Bacillota</taxon>
        <taxon>Bacilli</taxon>
        <taxon>Bacillales</taxon>
        <taxon>Bacillaceae</taxon>
        <taxon>Halobacillus</taxon>
    </lineage>
</organism>
<feature type="region of interest" description="Disordered" evidence="1">
    <location>
        <begin position="1"/>
        <end position="42"/>
    </location>
</feature>
<protein>
    <recommendedName>
        <fullName evidence="4">DUF4025 domain-containing protein</fullName>
    </recommendedName>
</protein>
<sequence length="69" mass="7672">MKKQPKKKFDFPTQTNTSGEIGVESGLKANQPSDTEDRFTGDSVDEHNELEAANEDIAQKEISQVFNNS</sequence>
<accession>A0ABY4HF00</accession>